<sequence>MIRHPEIKTATPIPLELPRAKITQAIVDKWFSLFEQVINENNLIDKPFQIFNCDESGFVDKTDTTKVIVRPPGAAYNTSKNGWMEENVFYEWFKHLFIPQTARTPKPILLMLDGHTS</sequence>
<dbReference type="Proteomes" id="UP000681722">
    <property type="component" value="Unassembled WGS sequence"/>
</dbReference>
<accession>A0A815GG97</accession>
<dbReference type="EMBL" id="CAJNOQ010014257">
    <property type="protein sequence ID" value="CAF1338053.1"/>
    <property type="molecule type" value="Genomic_DNA"/>
</dbReference>
<evidence type="ECO:0000313" key="3">
    <source>
        <dbReference type="EMBL" id="CAF4196864.1"/>
    </source>
</evidence>
<dbReference type="GO" id="GO:0003676">
    <property type="term" value="F:nucleic acid binding"/>
    <property type="evidence" value="ECO:0007669"/>
    <property type="project" value="InterPro"/>
</dbReference>
<name>A0A815GG97_9BILA</name>
<dbReference type="InterPro" id="IPR004875">
    <property type="entry name" value="DDE_SF_endonuclease_dom"/>
</dbReference>
<evidence type="ECO:0000313" key="4">
    <source>
        <dbReference type="Proteomes" id="UP000663829"/>
    </source>
</evidence>
<keyword evidence="4" id="KW-1185">Reference proteome</keyword>
<proteinExistence type="predicted"/>
<dbReference type="AlphaFoldDB" id="A0A815GG97"/>
<organism evidence="2 4">
    <name type="scientific">Didymodactylos carnosus</name>
    <dbReference type="NCBI Taxonomy" id="1234261"/>
    <lineage>
        <taxon>Eukaryota</taxon>
        <taxon>Metazoa</taxon>
        <taxon>Spiralia</taxon>
        <taxon>Gnathifera</taxon>
        <taxon>Rotifera</taxon>
        <taxon>Eurotatoria</taxon>
        <taxon>Bdelloidea</taxon>
        <taxon>Philodinida</taxon>
        <taxon>Philodinidae</taxon>
        <taxon>Didymodactylos</taxon>
    </lineage>
</organism>
<protein>
    <recommendedName>
        <fullName evidence="1">DDE-1 domain-containing protein</fullName>
    </recommendedName>
</protein>
<dbReference type="OrthoDB" id="10043687at2759"/>
<dbReference type="Pfam" id="PF03184">
    <property type="entry name" value="DDE_1"/>
    <property type="match status" value="1"/>
</dbReference>
<gene>
    <name evidence="2" type="ORF">GPM918_LOCUS30290</name>
    <name evidence="3" type="ORF">SRO942_LOCUS30901</name>
</gene>
<dbReference type="EMBL" id="CAJOBC010057113">
    <property type="protein sequence ID" value="CAF4196864.1"/>
    <property type="molecule type" value="Genomic_DNA"/>
</dbReference>
<feature type="domain" description="DDE-1" evidence="1">
    <location>
        <begin position="70"/>
        <end position="117"/>
    </location>
</feature>
<dbReference type="Proteomes" id="UP000663829">
    <property type="component" value="Unassembled WGS sequence"/>
</dbReference>
<reference evidence="2" key="1">
    <citation type="submission" date="2021-02" db="EMBL/GenBank/DDBJ databases">
        <authorList>
            <person name="Nowell W R."/>
        </authorList>
    </citation>
    <scope>NUCLEOTIDE SEQUENCE</scope>
</reference>
<evidence type="ECO:0000259" key="1">
    <source>
        <dbReference type="Pfam" id="PF03184"/>
    </source>
</evidence>
<evidence type="ECO:0000313" key="2">
    <source>
        <dbReference type="EMBL" id="CAF1338053.1"/>
    </source>
</evidence>
<comment type="caution">
    <text evidence="2">The sequence shown here is derived from an EMBL/GenBank/DDBJ whole genome shotgun (WGS) entry which is preliminary data.</text>
</comment>